<evidence type="ECO:0000259" key="1">
    <source>
        <dbReference type="Pfam" id="PF24818"/>
    </source>
</evidence>
<evidence type="ECO:0000313" key="3">
    <source>
        <dbReference type="Proteomes" id="UP001280121"/>
    </source>
</evidence>
<keyword evidence="3" id="KW-1185">Reference proteome</keyword>
<reference evidence="2" key="1">
    <citation type="journal article" date="2023" name="Plant J.">
        <title>Genome sequences and population genomics provide insights into the demographic history, inbreeding, and mutation load of two 'living fossil' tree species of Dipteronia.</title>
        <authorList>
            <person name="Feng Y."/>
            <person name="Comes H.P."/>
            <person name="Chen J."/>
            <person name="Zhu S."/>
            <person name="Lu R."/>
            <person name="Zhang X."/>
            <person name="Li P."/>
            <person name="Qiu J."/>
            <person name="Olsen K.M."/>
            <person name="Qiu Y."/>
        </authorList>
    </citation>
    <scope>NUCLEOTIDE SEQUENCE</scope>
    <source>
        <strain evidence="2">KIB01</strain>
    </source>
</reference>
<dbReference type="PANTHER" id="PTHR33494:SF27">
    <property type="entry name" value="ATP-DEPENDENT DNA HELICASE"/>
    <property type="match status" value="1"/>
</dbReference>
<protein>
    <recommendedName>
        <fullName evidence="1">TRF2/HOY1 PH-like domain-containing protein</fullName>
    </recommendedName>
</protein>
<sequence>MDLSTSDPSCLQQLHGVFVMLRKSSSLLDSIQTRLSQGDTALTTTKKESNKATTSLSSTGKLKASNFQASILRIRSWDYKPRYEGDLVAKCYFARKKLV</sequence>
<dbReference type="Pfam" id="PF24818">
    <property type="entry name" value="PH_TRF2_HOY1"/>
    <property type="match status" value="1"/>
</dbReference>
<dbReference type="AlphaFoldDB" id="A0AAD9WUZ5"/>
<accession>A0AAD9WUZ5</accession>
<evidence type="ECO:0000313" key="2">
    <source>
        <dbReference type="EMBL" id="KAK2644819.1"/>
    </source>
</evidence>
<dbReference type="PANTHER" id="PTHR33494">
    <property type="entry name" value="OS02G0793800 PROTEIN"/>
    <property type="match status" value="1"/>
</dbReference>
<dbReference type="Proteomes" id="UP001280121">
    <property type="component" value="Unassembled WGS sequence"/>
</dbReference>
<feature type="domain" description="TRF2/HOY1 PH-like" evidence="1">
    <location>
        <begin position="66"/>
        <end position="99"/>
    </location>
</feature>
<dbReference type="EMBL" id="JANJYI010000006">
    <property type="protein sequence ID" value="KAK2644819.1"/>
    <property type="molecule type" value="Genomic_DNA"/>
</dbReference>
<name>A0AAD9WUZ5_9ROSI</name>
<proteinExistence type="predicted"/>
<organism evidence="2 3">
    <name type="scientific">Dipteronia dyeriana</name>
    <dbReference type="NCBI Taxonomy" id="168575"/>
    <lineage>
        <taxon>Eukaryota</taxon>
        <taxon>Viridiplantae</taxon>
        <taxon>Streptophyta</taxon>
        <taxon>Embryophyta</taxon>
        <taxon>Tracheophyta</taxon>
        <taxon>Spermatophyta</taxon>
        <taxon>Magnoliopsida</taxon>
        <taxon>eudicotyledons</taxon>
        <taxon>Gunneridae</taxon>
        <taxon>Pentapetalae</taxon>
        <taxon>rosids</taxon>
        <taxon>malvids</taxon>
        <taxon>Sapindales</taxon>
        <taxon>Sapindaceae</taxon>
        <taxon>Hippocastanoideae</taxon>
        <taxon>Acereae</taxon>
        <taxon>Dipteronia</taxon>
    </lineage>
</organism>
<comment type="caution">
    <text evidence="2">The sequence shown here is derived from an EMBL/GenBank/DDBJ whole genome shotgun (WGS) entry which is preliminary data.</text>
</comment>
<dbReference type="InterPro" id="IPR057939">
    <property type="entry name" value="TRF2_HOY1_PH"/>
</dbReference>
<gene>
    <name evidence="2" type="ORF">Ddye_020014</name>
</gene>